<evidence type="ECO:0000256" key="15">
    <source>
        <dbReference type="ARBA" id="ARBA00049334"/>
    </source>
</evidence>
<dbReference type="InterPro" id="IPR010376">
    <property type="entry name" value="GBBH-like_N"/>
</dbReference>
<comment type="cofactor">
    <cofactor evidence="1">
        <name>Fe(2+)</name>
        <dbReference type="ChEBI" id="CHEBI:29033"/>
    </cofactor>
</comment>
<evidence type="ECO:0000256" key="6">
    <source>
        <dbReference type="ARBA" id="ARBA00022723"/>
    </source>
</evidence>
<evidence type="ECO:0000256" key="3">
    <source>
        <dbReference type="ARBA" id="ARBA00005022"/>
    </source>
</evidence>
<dbReference type="InterPro" id="IPR038492">
    <property type="entry name" value="GBBH-like_N_sf"/>
</dbReference>
<dbReference type="AlphaFoldDB" id="A0A316U1G3"/>
<evidence type="ECO:0000256" key="14">
    <source>
        <dbReference type="ARBA" id="ARBA00046008"/>
    </source>
</evidence>
<dbReference type="GO" id="GO:0005739">
    <property type="term" value="C:mitochondrion"/>
    <property type="evidence" value="ECO:0007669"/>
    <property type="project" value="TreeGrafter"/>
</dbReference>
<keyword evidence="10" id="KW-0408">Iron</keyword>
<evidence type="ECO:0000256" key="12">
    <source>
        <dbReference type="ARBA" id="ARBA00031778"/>
    </source>
</evidence>
<comment type="similarity">
    <text evidence="4">Belongs to the gamma-BBH/TMLD family.</text>
</comment>
<gene>
    <name evidence="19" type="ORF">BCV69DRAFT_300820</name>
</gene>
<proteinExistence type="inferred from homology"/>
<evidence type="ECO:0000256" key="11">
    <source>
        <dbReference type="ARBA" id="ARBA00030363"/>
    </source>
</evidence>
<feature type="region of interest" description="Disordered" evidence="16">
    <location>
        <begin position="434"/>
        <end position="463"/>
    </location>
</feature>
<dbReference type="RefSeq" id="XP_025346200.1">
    <property type="nucleotide sequence ID" value="XM_025494499.1"/>
</dbReference>
<name>A0A316U1G3_9BASI</name>
<dbReference type="Pfam" id="PF06155">
    <property type="entry name" value="GBBH-like_N"/>
    <property type="match status" value="1"/>
</dbReference>
<dbReference type="Gene3D" id="3.30.2020.30">
    <property type="match status" value="1"/>
</dbReference>
<evidence type="ECO:0000256" key="13">
    <source>
        <dbReference type="ARBA" id="ARBA00032283"/>
    </source>
</evidence>
<dbReference type="GeneID" id="37016233"/>
<sequence length="463" mass="51038">MLIQISSEYDLSHNIWLRDHCRCPSCYHPKTKQRLLNTFAISPKIRPISVEATNEGLQILWPLEHSSDPSHPEHSSSSSSSESAHDSHAALYPWKWLRMNSYAPPLHQTHSESITYQEEIAGPGKTLWGSGIAAHPPSVGYEEVMKDDRGVWNWLEKISQYGFSFVDNVPPTPEATEELIRRIAFIRETHYGGFWDFTSDLSHGDTAYTDLALGAHTDTTYFTDPAGLQLFHLLSHEASTDGAAPSGGASLLVDGFLAAKVLKDVHPEAYDVLSTVRISTHSAGDENTFVSPLLKAGYPILQHDFDPAAAAAAPISDLDAQLQTHTASSSHAPPHSHGKLVMVRYNNDDRSVLSLPESLVEPFYSALNKWHSILTSSEGEYWQQLTPGRCLIFDNHRVLHGRSAFVGQRRLCGGYVSGDDYRSRLEVLKKRYGGSVGSGSGSVSGRVGEKEGPLPRSVWDEGL</sequence>
<evidence type="ECO:0000259" key="17">
    <source>
        <dbReference type="Pfam" id="PF02668"/>
    </source>
</evidence>
<evidence type="ECO:0000256" key="4">
    <source>
        <dbReference type="ARBA" id="ARBA00008654"/>
    </source>
</evidence>
<keyword evidence="6" id="KW-0479">Metal-binding</keyword>
<evidence type="ECO:0000256" key="8">
    <source>
        <dbReference type="ARBA" id="ARBA00022964"/>
    </source>
</evidence>
<feature type="domain" description="TauD/TfdA-like" evidence="17">
    <location>
        <begin position="135"/>
        <end position="415"/>
    </location>
</feature>
<keyword evidence="8 19" id="KW-0223">Dioxygenase</keyword>
<reference evidence="19 20" key="1">
    <citation type="journal article" date="2018" name="Mol. Biol. Evol.">
        <title>Broad Genomic Sampling Reveals a Smut Pathogenic Ancestry of the Fungal Clade Ustilaginomycotina.</title>
        <authorList>
            <person name="Kijpornyongpan T."/>
            <person name="Mondo S.J."/>
            <person name="Barry K."/>
            <person name="Sandor L."/>
            <person name="Lee J."/>
            <person name="Lipzen A."/>
            <person name="Pangilinan J."/>
            <person name="LaButti K."/>
            <person name="Hainaut M."/>
            <person name="Henrissat B."/>
            <person name="Grigoriev I.V."/>
            <person name="Spatafora J.W."/>
            <person name="Aime M.C."/>
        </authorList>
    </citation>
    <scope>NUCLEOTIDE SEQUENCE [LARGE SCALE GENOMIC DNA]</scope>
    <source>
        <strain evidence="19 20">MCA 4718</strain>
    </source>
</reference>
<dbReference type="EMBL" id="KZ819333">
    <property type="protein sequence ID" value="PWN19040.1"/>
    <property type="molecule type" value="Genomic_DNA"/>
</dbReference>
<evidence type="ECO:0000313" key="19">
    <source>
        <dbReference type="EMBL" id="PWN19040.1"/>
    </source>
</evidence>
<accession>A0A316U1G3</accession>
<dbReference type="PANTHER" id="PTHR10696">
    <property type="entry name" value="GAMMA-BUTYROBETAINE HYDROXYLASE-RELATED"/>
    <property type="match status" value="1"/>
</dbReference>
<dbReference type="STRING" id="1684307.A0A316U1G3"/>
<dbReference type="GO" id="GO:0046872">
    <property type="term" value="F:metal ion binding"/>
    <property type="evidence" value="ECO:0007669"/>
    <property type="project" value="UniProtKB-KW"/>
</dbReference>
<dbReference type="CDD" id="cd00250">
    <property type="entry name" value="CAS_like"/>
    <property type="match status" value="1"/>
</dbReference>
<evidence type="ECO:0000256" key="5">
    <source>
        <dbReference type="ARBA" id="ARBA00012267"/>
    </source>
</evidence>
<dbReference type="Pfam" id="PF02668">
    <property type="entry name" value="TauD"/>
    <property type="match status" value="1"/>
</dbReference>
<keyword evidence="20" id="KW-1185">Reference proteome</keyword>
<dbReference type="InterPro" id="IPR050411">
    <property type="entry name" value="AlphaKG_dependent_hydroxylases"/>
</dbReference>
<dbReference type="InterPro" id="IPR042098">
    <property type="entry name" value="TauD-like_sf"/>
</dbReference>
<feature type="compositionally biased region" description="Basic and acidic residues" evidence="16">
    <location>
        <begin position="65"/>
        <end position="74"/>
    </location>
</feature>
<evidence type="ECO:0000256" key="10">
    <source>
        <dbReference type="ARBA" id="ARBA00023004"/>
    </source>
</evidence>
<evidence type="ECO:0000256" key="9">
    <source>
        <dbReference type="ARBA" id="ARBA00023002"/>
    </source>
</evidence>
<evidence type="ECO:0000256" key="16">
    <source>
        <dbReference type="SAM" id="MobiDB-lite"/>
    </source>
</evidence>
<dbReference type="PANTHER" id="PTHR10696:SF51">
    <property type="entry name" value="TRIMETHYLLYSINE DIOXYGENASE, MITOCHONDRIAL"/>
    <property type="match status" value="1"/>
</dbReference>
<feature type="region of interest" description="Disordered" evidence="16">
    <location>
        <begin position="63"/>
        <end position="84"/>
    </location>
</feature>
<evidence type="ECO:0000256" key="1">
    <source>
        <dbReference type="ARBA" id="ARBA00001954"/>
    </source>
</evidence>
<keyword evidence="9" id="KW-0560">Oxidoreductase</keyword>
<evidence type="ECO:0000256" key="7">
    <source>
        <dbReference type="ARBA" id="ARBA00022873"/>
    </source>
</evidence>
<dbReference type="OrthoDB" id="408743at2759"/>
<dbReference type="InterPro" id="IPR003819">
    <property type="entry name" value="TauD/TfdA-like"/>
</dbReference>
<dbReference type="Proteomes" id="UP000245942">
    <property type="component" value="Unassembled WGS sequence"/>
</dbReference>
<comment type="pathway">
    <text evidence="3">Amine and polyamine biosynthesis; carnitine biosynthesis.</text>
</comment>
<organism evidence="19 20">
    <name type="scientific">Pseudomicrostroma glucosiphilum</name>
    <dbReference type="NCBI Taxonomy" id="1684307"/>
    <lineage>
        <taxon>Eukaryota</taxon>
        <taxon>Fungi</taxon>
        <taxon>Dikarya</taxon>
        <taxon>Basidiomycota</taxon>
        <taxon>Ustilaginomycotina</taxon>
        <taxon>Exobasidiomycetes</taxon>
        <taxon>Microstromatales</taxon>
        <taxon>Microstromatales incertae sedis</taxon>
        <taxon>Pseudomicrostroma</taxon>
    </lineage>
</organism>
<comment type="catalytic activity">
    <reaction evidence="15">
        <text>N(6),N(6),N(6)-trimethyl-L-lysine + 2-oxoglutarate + O2 = (3S)-3-hydroxy-N(6),N(6),N(6)-trimethyl-L-lysine + succinate + CO2</text>
        <dbReference type="Rhea" id="RHEA:14181"/>
        <dbReference type="ChEBI" id="CHEBI:15379"/>
        <dbReference type="ChEBI" id="CHEBI:16526"/>
        <dbReference type="ChEBI" id="CHEBI:16810"/>
        <dbReference type="ChEBI" id="CHEBI:30031"/>
        <dbReference type="ChEBI" id="CHEBI:58100"/>
        <dbReference type="ChEBI" id="CHEBI:141499"/>
        <dbReference type="EC" id="1.14.11.8"/>
    </reaction>
</comment>
<comment type="function">
    <text evidence="14">Converts trimethyllysine (TML) into hydroxytrimethyllysine (HTML).</text>
</comment>
<protein>
    <recommendedName>
        <fullName evidence="5">trimethyllysine dioxygenase</fullName>
        <ecNumber evidence="5">1.14.11.8</ecNumber>
    </recommendedName>
    <alternativeName>
        <fullName evidence="12">Epsilon-trimethyllysine 2-oxoglutarate dioxygenase</fullName>
    </alternativeName>
    <alternativeName>
        <fullName evidence="11">TML hydroxylase</fullName>
    </alternativeName>
    <alternativeName>
        <fullName evidence="13">TML-alpha-ketoglutarate dioxygenase</fullName>
    </alternativeName>
</protein>
<dbReference type="GO" id="GO:0045329">
    <property type="term" value="P:carnitine biosynthetic process"/>
    <property type="evidence" value="ECO:0007669"/>
    <property type="project" value="UniProtKB-KW"/>
</dbReference>
<dbReference type="GO" id="GO:0050353">
    <property type="term" value="F:trimethyllysine dioxygenase activity"/>
    <property type="evidence" value="ECO:0007669"/>
    <property type="project" value="UniProtKB-EC"/>
</dbReference>
<evidence type="ECO:0000256" key="2">
    <source>
        <dbReference type="ARBA" id="ARBA00001961"/>
    </source>
</evidence>
<feature type="domain" description="Gamma-butyrobetaine hydroxylase-like N-terminal" evidence="18">
    <location>
        <begin position="13"/>
        <end position="67"/>
    </location>
</feature>
<comment type="cofactor">
    <cofactor evidence="2">
        <name>L-ascorbate</name>
        <dbReference type="ChEBI" id="CHEBI:38290"/>
    </cofactor>
</comment>
<keyword evidence="7" id="KW-0124">Carnitine biosynthesis</keyword>
<evidence type="ECO:0000259" key="18">
    <source>
        <dbReference type="Pfam" id="PF06155"/>
    </source>
</evidence>
<dbReference type="Gene3D" id="3.60.130.10">
    <property type="entry name" value="Clavaminate synthase-like"/>
    <property type="match status" value="1"/>
</dbReference>
<dbReference type="EC" id="1.14.11.8" evidence="5"/>
<evidence type="ECO:0000313" key="20">
    <source>
        <dbReference type="Proteomes" id="UP000245942"/>
    </source>
</evidence>
<dbReference type="SUPFAM" id="SSF51197">
    <property type="entry name" value="Clavaminate synthase-like"/>
    <property type="match status" value="1"/>
</dbReference>